<evidence type="ECO:0000313" key="3">
    <source>
        <dbReference type="Proteomes" id="UP000681075"/>
    </source>
</evidence>
<dbReference type="Proteomes" id="UP000681075">
    <property type="component" value="Unassembled WGS sequence"/>
</dbReference>
<keyword evidence="2" id="KW-0378">Hydrolase</keyword>
<dbReference type="GO" id="GO:0016787">
    <property type="term" value="F:hydrolase activity"/>
    <property type="evidence" value="ECO:0007669"/>
    <property type="project" value="UniProtKB-KW"/>
</dbReference>
<evidence type="ECO:0000313" key="2">
    <source>
        <dbReference type="EMBL" id="GIL40364.1"/>
    </source>
</evidence>
<feature type="domain" description="YgjP-like metallopeptidase" evidence="1">
    <location>
        <begin position="43"/>
        <end position="237"/>
    </location>
</feature>
<dbReference type="InterPro" id="IPR053136">
    <property type="entry name" value="UTP_pyrophosphatase-like"/>
</dbReference>
<dbReference type="CDD" id="cd07344">
    <property type="entry name" value="M48_yhfN_like"/>
    <property type="match status" value="1"/>
</dbReference>
<name>A0A8S8XCF0_9PROT</name>
<sequence length="250" mass="27895">MPLGSSRAKAAKSSRTRPAELRIDGLDKPIALRISRQARRIILKIRPDDGRVEVTIPPWTSRRAAGDFAAKNLEWIEERLELLPKPVPFAAGASIPLQGVEHRIVPSGNLRGRVHRDGGNLVVPGEPEHLARRVTDWLKAEARRVICDTVRIKAARANLKFSSIAVRDTTTRWGSCTCDGCLSFSWRLFLAPDYVLDYVVAHEVAHLRHLDHGARFWKLTATLTDGDVDLAKTWLNGHGHDLLRYGQSGD</sequence>
<dbReference type="EMBL" id="BOPV01000001">
    <property type="protein sequence ID" value="GIL40364.1"/>
    <property type="molecule type" value="Genomic_DNA"/>
</dbReference>
<keyword evidence="3" id="KW-1185">Reference proteome</keyword>
<dbReference type="Pfam" id="PF01863">
    <property type="entry name" value="YgjP-like"/>
    <property type="match status" value="1"/>
</dbReference>
<dbReference type="RefSeq" id="WP_420243464.1">
    <property type="nucleotide sequence ID" value="NZ_BOPV01000001.1"/>
</dbReference>
<comment type="caution">
    <text evidence="2">The sequence shown here is derived from an EMBL/GenBank/DDBJ whole genome shotgun (WGS) entry which is preliminary data.</text>
</comment>
<protein>
    <submittedName>
        <fullName evidence="2">Metal-dependent hydrolase</fullName>
    </submittedName>
</protein>
<dbReference type="AlphaFoldDB" id="A0A8S8XCF0"/>
<dbReference type="PANTHER" id="PTHR30399">
    <property type="entry name" value="UNCHARACTERIZED PROTEIN YGJP"/>
    <property type="match status" value="1"/>
</dbReference>
<dbReference type="InterPro" id="IPR002725">
    <property type="entry name" value="YgjP-like_metallopeptidase"/>
</dbReference>
<reference evidence="2" key="1">
    <citation type="submission" date="2021-02" db="EMBL/GenBank/DDBJ databases">
        <title>Genome sequence of Rhodospirillales sp. strain TMPK1 isolated from soil.</title>
        <authorList>
            <person name="Nakai R."/>
            <person name="Kusada H."/>
            <person name="Tamaki H."/>
        </authorList>
    </citation>
    <scope>NUCLEOTIDE SEQUENCE</scope>
    <source>
        <strain evidence="2">TMPK1</strain>
    </source>
</reference>
<dbReference type="PANTHER" id="PTHR30399:SF1">
    <property type="entry name" value="UTP PYROPHOSPHATASE"/>
    <property type="match status" value="1"/>
</dbReference>
<evidence type="ECO:0000259" key="1">
    <source>
        <dbReference type="Pfam" id="PF01863"/>
    </source>
</evidence>
<organism evidence="2 3">
    <name type="scientific">Roseiterribacter gracilis</name>
    <dbReference type="NCBI Taxonomy" id="2812848"/>
    <lineage>
        <taxon>Bacteria</taxon>
        <taxon>Pseudomonadati</taxon>
        <taxon>Pseudomonadota</taxon>
        <taxon>Alphaproteobacteria</taxon>
        <taxon>Rhodospirillales</taxon>
        <taxon>Roseiterribacteraceae</taxon>
        <taxon>Roseiterribacter</taxon>
    </lineage>
</organism>
<accession>A0A8S8XCF0</accession>
<dbReference type="Gene3D" id="3.30.2010.10">
    <property type="entry name" value="Metalloproteases ('zincins'), catalytic domain"/>
    <property type="match status" value="1"/>
</dbReference>
<proteinExistence type="predicted"/>
<gene>
    <name evidence="2" type="ORF">TMPK1_26010</name>
</gene>